<keyword evidence="3" id="KW-1185">Reference proteome</keyword>
<accession>A0AAV2RRZ5</accession>
<evidence type="ECO:0008006" key="4">
    <source>
        <dbReference type="Google" id="ProtNLM"/>
    </source>
</evidence>
<feature type="region of interest" description="Disordered" evidence="1">
    <location>
        <begin position="38"/>
        <end position="73"/>
    </location>
</feature>
<protein>
    <recommendedName>
        <fullName evidence="4">Protein kinase domain-containing protein</fullName>
    </recommendedName>
</protein>
<dbReference type="SUPFAM" id="SSF56112">
    <property type="entry name" value="Protein kinase-like (PK-like)"/>
    <property type="match status" value="1"/>
</dbReference>
<proteinExistence type="predicted"/>
<organism evidence="2 3">
    <name type="scientific">Meganyctiphanes norvegica</name>
    <name type="common">Northern krill</name>
    <name type="synonym">Thysanopoda norvegica</name>
    <dbReference type="NCBI Taxonomy" id="48144"/>
    <lineage>
        <taxon>Eukaryota</taxon>
        <taxon>Metazoa</taxon>
        <taxon>Ecdysozoa</taxon>
        <taxon>Arthropoda</taxon>
        <taxon>Crustacea</taxon>
        <taxon>Multicrustacea</taxon>
        <taxon>Malacostraca</taxon>
        <taxon>Eumalacostraca</taxon>
        <taxon>Eucarida</taxon>
        <taxon>Euphausiacea</taxon>
        <taxon>Euphausiidae</taxon>
        <taxon>Meganyctiphanes</taxon>
    </lineage>
</organism>
<name>A0AAV2RRZ5_MEGNR</name>
<sequence length="350" mass="40065">MCYRLVDMVATDKSLQDEEFYSEYLKWKRSDTPSLSKEILKPCSPEKDRKRKRRRQLFKSKSRESGNTNNLPFLIKHGEQEKVDKIILNKKELHNEICWSNLKEGKKICDLEDARLSKAIIMDGDDTIKACVKIYNKMPPIDTLYAQENALTALKGIRGIPHLHGIITHEEPAAIIMSIHPGRTLREYIEEGDTLMSLMAFSDICKIFEKIHSLSWAHYGINSSNIRVTIGDKGRVRATIIDFTYTSPVQSNPYSNLENLPTHLPEDVFSQQCEGDLVDRYSLCYIANEICCKMVDAAETKTLRRAVKRGLSARTLPHARKRTGPLALARMLNILVGKNTHISWKFDLDK</sequence>
<dbReference type="Gene3D" id="1.10.510.10">
    <property type="entry name" value="Transferase(Phosphotransferase) domain 1"/>
    <property type="match status" value="1"/>
</dbReference>
<evidence type="ECO:0000313" key="3">
    <source>
        <dbReference type="Proteomes" id="UP001497623"/>
    </source>
</evidence>
<feature type="compositionally biased region" description="Basic and acidic residues" evidence="1">
    <location>
        <begin position="38"/>
        <end position="48"/>
    </location>
</feature>
<dbReference type="Proteomes" id="UP001497623">
    <property type="component" value="Unassembled WGS sequence"/>
</dbReference>
<evidence type="ECO:0000256" key="1">
    <source>
        <dbReference type="SAM" id="MobiDB-lite"/>
    </source>
</evidence>
<evidence type="ECO:0000313" key="2">
    <source>
        <dbReference type="EMBL" id="CAL4131826.1"/>
    </source>
</evidence>
<dbReference type="InterPro" id="IPR011009">
    <property type="entry name" value="Kinase-like_dom_sf"/>
</dbReference>
<gene>
    <name evidence="2" type="ORF">MNOR_LOCUS26875</name>
</gene>
<dbReference type="EMBL" id="CAXKWB010027450">
    <property type="protein sequence ID" value="CAL4131826.1"/>
    <property type="molecule type" value="Genomic_DNA"/>
</dbReference>
<reference evidence="2 3" key="1">
    <citation type="submission" date="2024-05" db="EMBL/GenBank/DDBJ databases">
        <authorList>
            <person name="Wallberg A."/>
        </authorList>
    </citation>
    <scope>NUCLEOTIDE SEQUENCE [LARGE SCALE GENOMIC DNA]</scope>
</reference>
<feature type="compositionally biased region" description="Basic residues" evidence="1">
    <location>
        <begin position="49"/>
        <end position="60"/>
    </location>
</feature>
<dbReference type="AlphaFoldDB" id="A0AAV2RRZ5"/>
<comment type="caution">
    <text evidence="2">The sequence shown here is derived from an EMBL/GenBank/DDBJ whole genome shotgun (WGS) entry which is preliminary data.</text>
</comment>